<dbReference type="RefSeq" id="WP_281780779.1">
    <property type="nucleotide sequence ID" value="NZ_AP027041.1"/>
</dbReference>
<keyword evidence="4" id="KW-1185">Reference proteome</keyword>
<evidence type="ECO:0000256" key="2">
    <source>
        <dbReference type="SAM" id="SignalP"/>
    </source>
</evidence>
<keyword evidence="2" id="KW-0732">Signal</keyword>
<reference evidence="3 4" key="1">
    <citation type="journal article" date="2023" name="Int. J. Syst. Evol. Microbiol.">
        <title>Physiological and genomic analyses of cobalamin (vitamin B12)-auxotrophy of Lysobacter auxotrophicus sp. nov., a methionine-auxotrophic chitinolytic bacterium isolated from chitin-treated soil.</title>
        <authorList>
            <person name="Saito A."/>
            <person name="Dohra H."/>
            <person name="Hamada M."/>
            <person name="Moriuchi R."/>
            <person name="Kotsuchibashi Y."/>
            <person name="Mori K."/>
        </authorList>
    </citation>
    <scope>NUCLEOTIDE SEQUENCE [LARGE SCALE GENOMIC DNA]</scope>
    <source>
        <strain evidence="3 4">5-21a</strain>
    </source>
</reference>
<evidence type="ECO:0000313" key="4">
    <source>
        <dbReference type="Proteomes" id="UP001317822"/>
    </source>
</evidence>
<dbReference type="EMBL" id="AP027041">
    <property type="protein sequence ID" value="BDU15261.1"/>
    <property type="molecule type" value="Genomic_DNA"/>
</dbReference>
<feature type="chain" id="PRO_5046416607" evidence="2">
    <location>
        <begin position="28"/>
        <end position="359"/>
    </location>
</feature>
<accession>A0ABM8D9N1</accession>
<evidence type="ECO:0000313" key="3">
    <source>
        <dbReference type="EMBL" id="BDU15261.1"/>
    </source>
</evidence>
<feature type="region of interest" description="Disordered" evidence="1">
    <location>
        <begin position="338"/>
        <end position="359"/>
    </location>
</feature>
<gene>
    <name evidence="3" type="ORF">LA521A_04620</name>
</gene>
<dbReference type="Proteomes" id="UP001317822">
    <property type="component" value="Chromosome"/>
</dbReference>
<protein>
    <submittedName>
        <fullName evidence="3">Uncharacterized protein</fullName>
    </submittedName>
</protein>
<sequence>MPIARITPRRIAPLAFALAATLSSAHAAAPESTPAATAAIAESTNAILQGDSVRAVAALRASPADGFAEKDAVYRACMLARHGDAPVFATDAIDDAFVRQILHDYQDYWWHAMKAPQQRAPLEAKLLGTLRKRIGADAAGAKDMDALEPILQGQLLARGYRAQLGRTMPLRELMMWRKQETRPWKVELPEGPYTVKVELLDDWASRGWTSYGRCERGSAGGWATAQALYAVVPSYTEGLDSEAFRVVFLGHETQHFADQNAFPGLASWELEYRAKLVELAQAREVSAKRLGGMITSQGDSPDSPHTYANKHVIADLTRRLGASPDQVSIERLQQAAHDQLVEDTARRKAAASGAESVAR</sequence>
<proteinExistence type="predicted"/>
<evidence type="ECO:0000256" key="1">
    <source>
        <dbReference type="SAM" id="MobiDB-lite"/>
    </source>
</evidence>
<name>A0ABM8D9N1_9GAMM</name>
<organism evidence="3 4">
    <name type="scientific">Lysobacter auxotrophicus</name>
    <dbReference type="NCBI Taxonomy" id="2992573"/>
    <lineage>
        <taxon>Bacteria</taxon>
        <taxon>Pseudomonadati</taxon>
        <taxon>Pseudomonadota</taxon>
        <taxon>Gammaproteobacteria</taxon>
        <taxon>Lysobacterales</taxon>
        <taxon>Lysobacteraceae</taxon>
        <taxon>Lysobacter</taxon>
    </lineage>
</organism>
<feature type="signal peptide" evidence="2">
    <location>
        <begin position="1"/>
        <end position="27"/>
    </location>
</feature>